<evidence type="ECO:0000256" key="1">
    <source>
        <dbReference type="ARBA" id="ARBA00004651"/>
    </source>
</evidence>
<dbReference type="InterPro" id="IPR024194">
    <property type="entry name" value="Ac/AlaTfrase_AlgI/DltB"/>
</dbReference>
<name>A0A2W2APM2_9HYPH</name>
<gene>
    <name evidence="15" type="ORF">DK847_08465</name>
</gene>
<dbReference type="PIRSF" id="PIRSF016636">
    <property type="entry name" value="AlgI_DltB"/>
    <property type="match status" value="1"/>
</dbReference>
<feature type="transmembrane region" description="Helical" evidence="14">
    <location>
        <begin position="437"/>
        <end position="456"/>
    </location>
</feature>
<feature type="transmembrane region" description="Helical" evidence="14">
    <location>
        <begin position="471"/>
        <end position="497"/>
    </location>
</feature>
<evidence type="ECO:0000313" key="16">
    <source>
        <dbReference type="Proteomes" id="UP000248795"/>
    </source>
</evidence>
<keyword evidence="6 13" id="KW-0808">Transferase</keyword>
<evidence type="ECO:0000256" key="14">
    <source>
        <dbReference type="SAM" id="Phobius"/>
    </source>
</evidence>
<dbReference type="GO" id="GO:0005886">
    <property type="term" value="C:plasma membrane"/>
    <property type="evidence" value="ECO:0007669"/>
    <property type="project" value="UniProtKB-SubCell"/>
</dbReference>
<evidence type="ECO:0000256" key="7">
    <source>
        <dbReference type="ARBA" id="ARBA00022692"/>
    </source>
</evidence>
<dbReference type="InterPro" id="IPR004299">
    <property type="entry name" value="MBOAT_fam"/>
</dbReference>
<reference evidence="16" key="1">
    <citation type="submission" date="2018-06" db="EMBL/GenBank/DDBJ databases">
        <title>Aestuariibacter litoralis strain KCTC 52945T.</title>
        <authorList>
            <person name="Li X."/>
            <person name="Salam N."/>
            <person name="Li J.-L."/>
            <person name="Chen Y.-M."/>
            <person name="Yang Z.-W."/>
            <person name="Zhang L.-Y."/>
            <person name="Han M.-X."/>
            <person name="Xiao M."/>
            <person name="Li W.-J."/>
        </authorList>
    </citation>
    <scope>NUCLEOTIDE SEQUENCE [LARGE SCALE GENOMIC DNA]</scope>
    <source>
        <strain evidence="16">KCTC 52945</strain>
    </source>
</reference>
<feature type="transmembrane region" description="Helical" evidence="14">
    <location>
        <begin position="6"/>
        <end position="23"/>
    </location>
</feature>
<dbReference type="PANTHER" id="PTHR13285">
    <property type="entry name" value="ACYLTRANSFERASE"/>
    <property type="match status" value="1"/>
</dbReference>
<feature type="transmembrane region" description="Helical" evidence="14">
    <location>
        <begin position="194"/>
        <end position="213"/>
    </location>
</feature>
<evidence type="ECO:0000256" key="4">
    <source>
        <dbReference type="ARBA" id="ARBA00016084"/>
    </source>
</evidence>
<dbReference type="PIRSF" id="PIRSF500217">
    <property type="entry name" value="AlgI"/>
    <property type="match status" value="1"/>
</dbReference>
<keyword evidence="10 13" id="KW-0472">Membrane</keyword>
<accession>A0A2W2APM2</accession>
<dbReference type="InterPro" id="IPR051085">
    <property type="entry name" value="MB_O-acyltransferase"/>
</dbReference>
<evidence type="ECO:0000256" key="10">
    <source>
        <dbReference type="ARBA" id="ARBA00023136"/>
    </source>
</evidence>
<keyword evidence="11 13" id="KW-0012">Acyltransferase</keyword>
<dbReference type="GO" id="GO:0016746">
    <property type="term" value="F:acyltransferase activity"/>
    <property type="evidence" value="ECO:0007669"/>
    <property type="project" value="UniProtKB-KW"/>
</dbReference>
<dbReference type="RefSeq" id="WP_111197727.1">
    <property type="nucleotide sequence ID" value="NZ_QKVK01000003.1"/>
</dbReference>
<keyword evidence="16" id="KW-1185">Reference proteome</keyword>
<evidence type="ECO:0000256" key="11">
    <source>
        <dbReference type="ARBA" id="ARBA00023315"/>
    </source>
</evidence>
<evidence type="ECO:0000256" key="8">
    <source>
        <dbReference type="ARBA" id="ARBA00022841"/>
    </source>
</evidence>
<evidence type="ECO:0000256" key="5">
    <source>
        <dbReference type="ARBA" id="ARBA00022475"/>
    </source>
</evidence>
<evidence type="ECO:0000256" key="9">
    <source>
        <dbReference type="ARBA" id="ARBA00022989"/>
    </source>
</evidence>
<dbReference type="Pfam" id="PF03062">
    <property type="entry name" value="MBOAT"/>
    <property type="match status" value="1"/>
</dbReference>
<keyword evidence="8" id="KW-0016">Alginate biosynthesis</keyword>
<keyword evidence="9 14" id="KW-1133">Transmembrane helix</keyword>
<feature type="transmembrane region" description="Helical" evidence="14">
    <location>
        <begin position="30"/>
        <end position="47"/>
    </location>
</feature>
<evidence type="ECO:0000313" key="15">
    <source>
        <dbReference type="EMBL" id="PZF77345.1"/>
    </source>
</evidence>
<evidence type="ECO:0000256" key="12">
    <source>
        <dbReference type="ARBA" id="ARBA00031030"/>
    </source>
</evidence>
<protein>
    <recommendedName>
        <fullName evidence="4">Probable alginate O-acetylase AlgI</fullName>
    </recommendedName>
    <alternativeName>
        <fullName evidence="12">Alginate biosynthesis protein AlgI</fullName>
    </alternativeName>
</protein>
<keyword evidence="5 13" id="KW-1003">Cell membrane</keyword>
<dbReference type="GO" id="GO:0042121">
    <property type="term" value="P:alginic acid biosynthetic process"/>
    <property type="evidence" value="ECO:0007669"/>
    <property type="project" value="UniProtKB-KW"/>
</dbReference>
<dbReference type="PANTHER" id="PTHR13285:SF23">
    <property type="entry name" value="TEICHOIC ACID D-ALANYLTRANSFERASE"/>
    <property type="match status" value="1"/>
</dbReference>
<sequence>MLFSSWQFIILFLPIVACIYFLLNRQQWVSAGKAWLVIASLFFYSYWDVRYLPLILASIVVNYAIGTGLSLSHQALGESPKPAWHQSHRETVLLIGIAANLLLLGYFKYTDFFILNTNVVFGTGFSLQGIVLPLAISFFTFTQIVYLVDSYRGTTSQYNLLNYSLFVTYFPHLIAGPIVQHNQIMPQFNDKANIAPNAHNILFGLGLFGLGLFKKAVLADTLAIGADRGFEATHALNFYEAWTASLSYTLQLYFDFSGYCDMAIGASLLFNIRLPDNFNSPYKATSIQDFWRRWHMTLSAFLRDYIYIPLGGSKGSLLRTFTNLFITFLLGGFWHGATWMFVIWGALHGGATIIHRLWTSTGVSLPRPLAWATTFLFVNFAWVFFRAESLDSASRVLQGMGDIHSALPVPMNQVPTADLAWAGTLADRLGLVLPPQLIGQLPFLLLVIAALLLLPARNSMELLSTKSTMRYYWMGVILGIVGLHFSLAKTSTVFLYFNF</sequence>
<dbReference type="Proteomes" id="UP000248795">
    <property type="component" value="Unassembled WGS sequence"/>
</dbReference>
<dbReference type="AlphaFoldDB" id="A0A2W2APM2"/>
<comment type="pathway">
    <text evidence="2">Glycan biosynthesis; alginate biosynthesis.</text>
</comment>
<organism evidence="15 16">
    <name type="scientific">Aestuariivirga litoralis</name>
    <dbReference type="NCBI Taxonomy" id="2650924"/>
    <lineage>
        <taxon>Bacteria</taxon>
        <taxon>Pseudomonadati</taxon>
        <taxon>Pseudomonadota</taxon>
        <taxon>Alphaproteobacteria</taxon>
        <taxon>Hyphomicrobiales</taxon>
        <taxon>Aestuariivirgaceae</taxon>
        <taxon>Aestuariivirga</taxon>
    </lineage>
</organism>
<dbReference type="EMBL" id="QKVK01000003">
    <property type="protein sequence ID" value="PZF77345.1"/>
    <property type="molecule type" value="Genomic_DNA"/>
</dbReference>
<feature type="transmembrane region" description="Helical" evidence="14">
    <location>
        <begin position="324"/>
        <end position="347"/>
    </location>
</feature>
<comment type="subcellular location">
    <subcellularLocation>
        <location evidence="1">Cell membrane</location>
        <topology evidence="1">Multi-pass membrane protein</topology>
    </subcellularLocation>
</comment>
<feature type="transmembrane region" description="Helical" evidence="14">
    <location>
        <begin position="129"/>
        <end position="148"/>
    </location>
</feature>
<evidence type="ECO:0000256" key="3">
    <source>
        <dbReference type="ARBA" id="ARBA00010323"/>
    </source>
</evidence>
<feature type="transmembrane region" description="Helical" evidence="14">
    <location>
        <begin position="53"/>
        <end position="71"/>
    </location>
</feature>
<feature type="transmembrane region" description="Helical" evidence="14">
    <location>
        <begin position="367"/>
        <end position="385"/>
    </location>
</feature>
<comment type="similarity">
    <text evidence="3 13">Belongs to the membrane-bound acyltransferase family.</text>
</comment>
<proteinExistence type="inferred from homology"/>
<evidence type="ECO:0000256" key="13">
    <source>
        <dbReference type="PIRNR" id="PIRNR016636"/>
    </source>
</evidence>
<evidence type="ECO:0000256" key="6">
    <source>
        <dbReference type="ARBA" id="ARBA00022679"/>
    </source>
</evidence>
<evidence type="ECO:0000256" key="2">
    <source>
        <dbReference type="ARBA" id="ARBA00005182"/>
    </source>
</evidence>
<keyword evidence="7 14" id="KW-0812">Transmembrane</keyword>
<comment type="caution">
    <text evidence="15">The sequence shown here is derived from an EMBL/GenBank/DDBJ whole genome shotgun (WGS) entry which is preliminary data.</text>
</comment>
<dbReference type="InterPro" id="IPR028362">
    <property type="entry name" value="AlgI"/>
</dbReference>
<feature type="transmembrane region" description="Helical" evidence="14">
    <location>
        <begin position="92"/>
        <end position="109"/>
    </location>
</feature>
<feature type="transmembrane region" description="Helical" evidence="14">
    <location>
        <begin position="160"/>
        <end position="179"/>
    </location>
</feature>